<sequence>MAAHAQNSADACPDAWIPDHVQTYLAHVVEGRSIRSLARHAGCHASTVLRQVRRCEARRDDPLIDRALTRLGHIRTAPRIAGRLEGKRDMNAMTHADAFPSSEKFDREAERVLRRLSEQGACLAVAEGMEMAVIVREVAGGETLRTGTVESAVAEAMALRDWIASGTSGRVLRYRITGPGRAALKAYLAHTENATARAAHDDDTPDRRTRYAAESPLVMLARRKDKSGERFLEDAQVRAGERLREDFEIAAMAGIPEGGWESLLVVTPTGDVTARGSEGALARVSAALADLGPGLGDVVLRVCCKLEGLETVEQRMGWAARSGKIVLRIGLQRLERHYAEHGVKGGGLIG</sequence>
<name>A0A1Y5TC58_9RHOB</name>
<dbReference type="STRING" id="315423.SAMN04488020_11089"/>
<dbReference type="AlphaFoldDB" id="A0A1Y5TC58"/>
<feature type="domain" description="DUF6456" evidence="1">
    <location>
        <begin position="212"/>
        <end position="339"/>
    </location>
</feature>
<dbReference type="OrthoDB" id="7476630at2"/>
<reference evidence="2 3" key="1">
    <citation type="submission" date="2017-03" db="EMBL/GenBank/DDBJ databases">
        <authorList>
            <person name="Afonso C.L."/>
            <person name="Miller P.J."/>
            <person name="Scott M.A."/>
            <person name="Spackman E."/>
            <person name="Goraichik I."/>
            <person name="Dimitrov K.M."/>
            <person name="Suarez D.L."/>
            <person name="Swayne D.E."/>
        </authorList>
    </citation>
    <scope>NUCLEOTIDE SEQUENCE [LARGE SCALE GENOMIC DNA]</scope>
    <source>
        <strain evidence="2 3">CECT 7066</strain>
    </source>
</reference>
<proteinExistence type="predicted"/>
<evidence type="ECO:0000259" key="1">
    <source>
        <dbReference type="Pfam" id="PF20057"/>
    </source>
</evidence>
<dbReference type="RefSeq" id="WP_085854985.1">
    <property type="nucleotide sequence ID" value="NZ_FOPF01000010.1"/>
</dbReference>
<gene>
    <name evidence="2" type="ORF">PAM7066_02989</name>
</gene>
<accession>A0A1Y5TC58</accession>
<dbReference type="InterPro" id="IPR045599">
    <property type="entry name" value="DUF6456"/>
</dbReference>
<evidence type="ECO:0000313" key="2">
    <source>
        <dbReference type="EMBL" id="SLN60412.1"/>
    </source>
</evidence>
<organism evidence="2 3">
    <name type="scientific">Palleronia marisminoris</name>
    <dbReference type="NCBI Taxonomy" id="315423"/>
    <lineage>
        <taxon>Bacteria</taxon>
        <taxon>Pseudomonadati</taxon>
        <taxon>Pseudomonadota</taxon>
        <taxon>Alphaproteobacteria</taxon>
        <taxon>Rhodobacterales</taxon>
        <taxon>Roseobacteraceae</taxon>
        <taxon>Palleronia</taxon>
    </lineage>
</organism>
<dbReference type="EMBL" id="FWFV01000009">
    <property type="protein sequence ID" value="SLN60412.1"/>
    <property type="molecule type" value="Genomic_DNA"/>
</dbReference>
<dbReference type="Proteomes" id="UP000193870">
    <property type="component" value="Unassembled WGS sequence"/>
</dbReference>
<keyword evidence="3" id="KW-1185">Reference proteome</keyword>
<protein>
    <recommendedName>
        <fullName evidence="1">DUF6456 domain-containing protein</fullName>
    </recommendedName>
</protein>
<dbReference type="Pfam" id="PF20057">
    <property type="entry name" value="DUF6456"/>
    <property type="match status" value="1"/>
</dbReference>
<evidence type="ECO:0000313" key="3">
    <source>
        <dbReference type="Proteomes" id="UP000193870"/>
    </source>
</evidence>